<evidence type="ECO:0000256" key="5">
    <source>
        <dbReference type="ARBA" id="ARBA00023136"/>
    </source>
</evidence>
<evidence type="ECO:0000256" key="2">
    <source>
        <dbReference type="ARBA" id="ARBA00022475"/>
    </source>
</evidence>
<dbReference type="GeneID" id="93423885"/>
<keyword evidence="4 8" id="KW-0808">Transferase</keyword>
<comment type="subcellular location">
    <subcellularLocation>
        <location evidence="1">Cell inner membrane</location>
    </subcellularLocation>
</comment>
<keyword evidence="7" id="KW-0812">Transmembrane</keyword>
<keyword evidence="2" id="KW-1003">Cell membrane</keyword>
<name>A0A2V1IVS9_9BACT</name>
<feature type="transmembrane region" description="Helical" evidence="7">
    <location>
        <begin position="15"/>
        <end position="39"/>
    </location>
</feature>
<evidence type="ECO:0000313" key="9">
    <source>
        <dbReference type="Proteomes" id="UP000244925"/>
    </source>
</evidence>
<keyword evidence="3" id="KW-0997">Cell inner membrane</keyword>
<reference evidence="9" key="1">
    <citation type="submission" date="2018-02" db="EMBL/GenBank/DDBJ databases">
        <authorList>
            <person name="Clavel T."/>
            <person name="Strowig T."/>
        </authorList>
    </citation>
    <scope>NUCLEOTIDE SEQUENCE [LARGE SCALE GENOMIC DNA]</scope>
    <source>
        <strain evidence="9">DSM 100764</strain>
    </source>
</reference>
<dbReference type="CDD" id="cd07984">
    <property type="entry name" value="LPLAT_LABLAT-like"/>
    <property type="match status" value="1"/>
</dbReference>
<sequence length="310" mass="36461">MNRHIENVLYAPMGWMLHGLALLPLRALYALSTGIYALLYHIVRYRRKTVADNLARCFPHLGSDERSAIERRFYRNLSDYFLETIKLLHVSDEEMRRRIVFENMEVLDTLFDSGKSVVAYFSHCFNWEWAPAITLWSRYKGCKNVRFCQVYRPLKNEWADRFMLRLRSRFGSESLPKRTVLRDLLRMRSEGIMSVTGFMSDQKPSHGDPTLPLMLLNRPTAMITGTETLARKLKTAVIYFDLSHTSRGHYRLTLKHISDDASETAPMEITRRYADMLQESIERDPADWLWTHRRWKNPVKLPANDEPQAE</sequence>
<dbReference type="InterPro" id="IPR004960">
    <property type="entry name" value="LipA_acyltrans"/>
</dbReference>
<keyword evidence="5 7" id="KW-0472">Membrane</keyword>
<keyword evidence="6" id="KW-0012">Acyltransferase</keyword>
<dbReference type="GO" id="GO:0005886">
    <property type="term" value="C:plasma membrane"/>
    <property type="evidence" value="ECO:0007669"/>
    <property type="project" value="UniProtKB-SubCell"/>
</dbReference>
<organism evidence="8 9">
    <name type="scientific">Paramuribaculum intestinale</name>
    <dbReference type="NCBI Taxonomy" id="2094151"/>
    <lineage>
        <taxon>Bacteria</taxon>
        <taxon>Pseudomonadati</taxon>
        <taxon>Bacteroidota</taxon>
        <taxon>Bacteroidia</taxon>
        <taxon>Bacteroidales</taxon>
        <taxon>Muribaculaceae</taxon>
        <taxon>Paramuribaculum</taxon>
    </lineage>
</organism>
<proteinExistence type="predicted"/>
<dbReference type="AlphaFoldDB" id="A0A2V1IVS9"/>
<gene>
    <name evidence="8" type="ORF">C5O25_05300</name>
</gene>
<comment type="caution">
    <text evidence="8">The sequence shown here is derived from an EMBL/GenBank/DDBJ whole genome shotgun (WGS) entry which is preliminary data.</text>
</comment>
<dbReference type="Proteomes" id="UP000244925">
    <property type="component" value="Unassembled WGS sequence"/>
</dbReference>
<evidence type="ECO:0000256" key="4">
    <source>
        <dbReference type="ARBA" id="ARBA00022679"/>
    </source>
</evidence>
<evidence type="ECO:0000256" key="3">
    <source>
        <dbReference type="ARBA" id="ARBA00022519"/>
    </source>
</evidence>
<dbReference type="EMBL" id="PUBV01000008">
    <property type="protein sequence ID" value="PWB08012.1"/>
    <property type="molecule type" value="Genomic_DNA"/>
</dbReference>
<keyword evidence="7" id="KW-1133">Transmembrane helix</keyword>
<dbReference type="GO" id="GO:0016746">
    <property type="term" value="F:acyltransferase activity"/>
    <property type="evidence" value="ECO:0007669"/>
    <property type="project" value="UniProtKB-KW"/>
</dbReference>
<evidence type="ECO:0000313" key="8">
    <source>
        <dbReference type="EMBL" id="PWB08012.1"/>
    </source>
</evidence>
<dbReference type="Pfam" id="PF03279">
    <property type="entry name" value="Lip_A_acyltrans"/>
    <property type="match status" value="1"/>
</dbReference>
<dbReference type="PANTHER" id="PTHR30606">
    <property type="entry name" value="LIPID A BIOSYNTHESIS LAUROYL ACYLTRANSFERASE"/>
    <property type="match status" value="1"/>
</dbReference>
<evidence type="ECO:0000256" key="7">
    <source>
        <dbReference type="SAM" id="Phobius"/>
    </source>
</evidence>
<dbReference type="GO" id="GO:0009247">
    <property type="term" value="P:glycolipid biosynthetic process"/>
    <property type="evidence" value="ECO:0007669"/>
    <property type="project" value="UniProtKB-ARBA"/>
</dbReference>
<accession>A0A2V1IVS9</accession>
<dbReference type="PANTHER" id="PTHR30606:SF10">
    <property type="entry name" value="PHOSPHATIDYLINOSITOL MANNOSIDE ACYLTRANSFERASE"/>
    <property type="match status" value="1"/>
</dbReference>
<dbReference type="RefSeq" id="WP_107035696.1">
    <property type="nucleotide sequence ID" value="NZ_CAONGC010000023.1"/>
</dbReference>
<protein>
    <submittedName>
        <fullName evidence="8">Acetyltransferase</fullName>
    </submittedName>
</protein>
<evidence type="ECO:0000256" key="1">
    <source>
        <dbReference type="ARBA" id="ARBA00004533"/>
    </source>
</evidence>
<evidence type="ECO:0000256" key="6">
    <source>
        <dbReference type="ARBA" id="ARBA00023315"/>
    </source>
</evidence>
<keyword evidence="9" id="KW-1185">Reference proteome</keyword>